<dbReference type="AlphaFoldDB" id="A0A413T6W0"/>
<comment type="caution">
    <text evidence="3">The sequence shown here is derived from an EMBL/GenBank/DDBJ whole genome shotgun (WGS) entry which is preliminary data.</text>
</comment>
<name>A0A413T6W0_9FIRM</name>
<dbReference type="SUPFAM" id="SSF47413">
    <property type="entry name" value="lambda repressor-like DNA-binding domains"/>
    <property type="match status" value="1"/>
</dbReference>
<protein>
    <submittedName>
        <fullName evidence="3">XRE family transcriptional regulator</fullName>
    </submittedName>
</protein>
<evidence type="ECO:0000313" key="4">
    <source>
        <dbReference type="Proteomes" id="UP000285740"/>
    </source>
</evidence>
<dbReference type="PANTHER" id="PTHR46558">
    <property type="entry name" value="TRACRIPTIONAL REGULATORY PROTEIN-RELATED-RELATED"/>
    <property type="match status" value="1"/>
</dbReference>
<dbReference type="Pfam" id="PF01381">
    <property type="entry name" value="HTH_3"/>
    <property type="match status" value="1"/>
</dbReference>
<dbReference type="CDD" id="cd00093">
    <property type="entry name" value="HTH_XRE"/>
    <property type="match status" value="1"/>
</dbReference>
<dbReference type="EMBL" id="QSFV01000016">
    <property type="protein sequence ID" value="RHA80680.1"/>
    <property type="molecule type" value="Genomic_DNA"/>
</dbReference>
<evidence type="ECO:0000256" key="1">
    <source>
        <dbReference type="ARBA" id="ARBA00023125"/>
    </source>
</evidence>
<accession>A0A413T6W0</accession>
<evidence type="ECO:0000259" key="2">
    <source>
        <dbReference type="PROSITE" id="PS50943"/>
    </source>
</evidence>
<organism evidence="3 4">
    <name type="scientific">Eubacterium ventriosum</name>
    <dbReference type="NCBI Taxonomy" id="39496"/>
    <lineage>
        <taxon>Bacteria</taxon>
        <taxon>Bacillati</taxon>
        <taxon>Bacillota</taxon>
        <taxon>Clostridia</taxon>
        <taxon>Eubacteriales</taxon>
        <taxon>Eubacteriaceae</taxon>
        <taxon>Eubacterium</taxon>
    </lineage>
</organism>
<gene>
    <name evidence="3" type="ORF">DW918_06205</name>
</gene>
<dbReference type="GO" id="GO:0003677">
    <property type="term" value="F:DNA binding"/>
    <property type="evidence" value="ECO:0007669"/>
    <property type="project" value="UniProtKB-KW"/>
</dbReference>
<dbReference type="RefSeq" id="WP_118030438.1">
    <property type="nucleotide sequence ID" value="NZ_JBGKQM010000002.1"/>
</dbReference>
<dbReference type="Proteomes" id="UP000285740">
    <property type="component" value="Unassembled WGS sequence"/>
</dbReference>
<sequence length="114" mass="13128">MSSFSERLKQLRKEKKVTQSEIAEKIGVAKSTYSQYENGHREPNFETLLKLSLFFNVDVDFLLSGKNSIQSLTDALNKTGEFNTIAAHFDGDEFTEAELEEIKQFAEFVKNRRK</sequence>
<reference evidence="3 4" key="1">
    <citation type="submission" date="2018-08" db="EMBL/GenBank/DDBJ databases">
        <title>A genome reference for cultivated species of the human gut microbiota.</title>
        <authorList>
            <person name="Zou Y."/>
            <person name="Xue W."/>
            <person name="Luo G."/>
        </authorList>
    </citation>
    <scope>NUCLEOTIDE SEQUENCE [LARGE SCALE GENOMIC DNA]</scope>
    <source>
        <strain evidence="3 4">AM42-30</strain>
    </source>
</reference>
<dbReference type="PROSITE" id="PS50943">
    <property type="entry name" value="HTH_CROC1"/>
    <property type="match status" value="1"/>
</dbReference>
<dbReference type="SMART" id="SM00530">
    <property type="entry name" value="HTH_XRE"/>
    <property type="match status" value="1"/>
</dbReference>
<dbReference type="InterPro" id="IPR001387">
    <property type="entry name" value="Cro/C1-type_HTH"/>
</dbReference>
<dbReference type="PANTHER" id="PTHR46558:SF14">
    <property type="entry name" value="HTH-TYPE TRANSCRIPTIONAL REGULATOR ANSR"/>
    <property type="match status" value="1"/>
</dbReference>
<keyword evidence="1" id="KW-0238">DNA-binding</keyword>
<proteinExistence type="predicted"/>
<dbReference type="InterPro" id="IPR010982">
    <property type="entry name" value="Lambda_DNA-bd_dom_sf"/>
</dbReference>
<feature type="domain" description="HTH cro/C1-type" evidence="2">
    <location>
        <begin position="8"/>
        <end position="62"/>
    </location>
</feature>
<dbReference type="Gene3D" id="1.10.260.40">
    <property type="entry name" value="lambda repressor-like DNA-binding domains"/>
    <property type="match status" value="1"/>
</dbReference>
<evidence type="ECO:0000313" key="3">
    <source>
        <dbReference type="EMBL" id="RHA80680.1"/>
    </source>
</evidence>